<dbReference type="Proteomes" id="UP000829364">
    <property type="component" value="Chromosome 12"/>
</dbReference>
<organism evidence="5 6">
    <name type="scientific">Purpureocillium takamizusanense</name>
    <dbReference type="NCBI Taxonomy" id="2060973"/>
    <lineage>
        <taxon>Eukaryota</taxon>
        <taxon>Fungi</taxon>
        <taxon>Dikarya</taxon>
        <taxon>Ascomycota</taxon>
        <taxon>Pezizomycotina</taxon>
        <taxon>Sordariomycetes</taxon>
        <taxon>Hypocreomycetidae</taxon>
        <taxon>Hypocreales</taxon>
        <taxon>Ophiocordycipitaceae</taxon>
        <taxon>Purpureocillium</taxon>
    </lineage>
</organism>
<dbReference type="InterPro" id="IPR013083">
    <property type="entry name" value="Znf_RING/FYVE/PHD"/>
</dbReference>
<keyword evidence="3" id="KW-1133">Transmembrane helix</keyword>
<reference evidence="5" key="1">
    <citation type="submission" date="2021-11" db="EMBL/GenBank/DDBJ databases">
        <title>Purpureocillium_takamizusanense_genome.</title>
        <authorList>
            <person name="Nguyen N.-H."/>
        </authorList>
    </citation>
    <scope>NUCLEOTIDE SEQUENCE</scope>
    <source>
        <strain evidence="5">PT3</strain>
    </source>
</reference>
<accession>A0A9Q8QTW5</accession>
<dbReference type="OrthoDB" id="8062037at2759"/>
<dbReference type="EMBL" id="CP086365">
    <property type="protein sequence ID" value="UNI24629.1"/>
    <property type="molecule type" value="Genomic_DNA"/>
</dbReference>
<dbReference type="Pfam" id="PF13639">
    <property type="entry name" value="zf-RING_2"/>
    <property type="match status" value="1"/>
</dbReference>
<dbReference type="GeneID" id="72072306"/>
<feature type="domain" description="RING-type" evidence="4">
    <location>
        <begin position="151"/>
        <end position="193"/>
    </location>
</feature>
<sequence>MSNPSDPPSEGGANSRALIASILSVFLISIAATAYVAHRSSRFEPIREAVRIRMAGFRFSRGLDPDLIARIPVVKYHHDGATAAAPKDPSEVPTHRHRETISRGGSAARGVTTTTPSSFWSQVHKTLSRIVSGKSGGKDGSSAAREVPSSCSICTEDFVEGDELRRLTCGHLFHMPCIDPWLQDRARTCPLCRVDLEAQLALDDLPKPSRAKRLMTHRTTQ</sequence>
<feature type="region of interest" description="Disordered" evidence="2">
    <location>
        <begin position="81"/>
        <end position="114"/>
    </location>
</feature>
<evidence type="ECO:0000256" key="3">
    <source>
        <dbReference type="SAM" id="Phobius"/>
    </source>
</evidence>
<protein>
    <recommendedName>
        <fullName evidence="4">RING-type domain-containing protein</fullName>
    </recommendedName>
</protein>
<keyword evidence="3" id="KW-0812">Transmembrane</keyword>
<keyword evidence="6" id="KW-1185">Reference proteome</keyword>
<dbReference type="PANTHER" id="PTHR45676">
    <property type="entry name" value="RING-H2 FINGER PROTEIN ATL51-RELATED"/>
    <property type="match status" value="1"/>
</dbReference>
<dbReference type="AlphaFoldDB" id="A0A9Q8QTW5"/>
<dbReference type="InterPro" id="IPR001841">
    <property type="entry name" value="Znf_RING"/>
</dbReference>
<evidence type="ECO:0000259" key="4">
    <source>
        <dbReference type="PROSITE" id="PS50089"/>
    </source>
</evidence>
<gene>
    <name evidence="5" type="ORF">JDV02_010362</name>
</gene>
<name>A0A9Q8QTW5_9HYPO</name>
<dbReference type="SUPFAM" id="SSF57850">
    <property type="entry name" value="RING/U-box"/>
    <property type="match status" value="1"/>
</dbReference>
<evidence type="ECO:0000313" key="6">
    <source>
        <dbReference type="Proteomes" id="UP000829364"/>
    </source>
</evidence>
<dbReference type="SMART" id="SM00184">
    <property type="entry name" value="RING"/>
    <property type="match status" value="1"/>
</dbReference>
<dbReference type="PROSITE" id="PS50089">
    <property type="entry name" value="ZF_RING_2"/>
    <property type="match status" value="1"/>
</dbReference>
<evidence type="ECO:0000313" key="5">
    <source>
        <dbReference type="EMBL" id="UNI24629.1"/>
    </source>
</evidence>
<dbReference type="Gene3D" id="3.30.40.10">
    <property type="entry name" value="Zinc/RING finger domain, C3HC4 (zinc finger)"/>
    <property type="match status" value="1"/>
</dbReference>
<keyword evidence="1" id="KW-0479">Metal-binding</keyword>
<evidence type="ECO:0000256" key="1">
    <source>
        <dbReference type="PROSITE-ProRule" id="PRU00175"/>
    </source>
</evidence>
<proteinExistence type="predicted"/>
<dbReference type="RefSeq" id="XP_047848110.1">
    <property type="nucleotide sequence ID" value="XM_047992097.1"/>
</dbReference>
<dbReference type="CDD" id="cd16454">
    <property type="entry name" value="RING-H2_PA-TM-RING"/>
    <property type="match status" value="1"/>
</dbReference>
<keyword evidence="1" id="KW-0862">Zinc</keyword>
<dbReference type="GO" id="GO:0008270">
    <property type="term" value="F:zinc ion binding"/>
    <property type="evidence" value="ECO:0007669"/>
    <property type="project" value="UniProtKB-KW"/>
</dbReference>
<feature type="transmembrane region" description="Helical" evidence="3">
    <location>
        <begin position="17"/>
        <end position="37"/>
    </location>
</feature>
<evidence type="ECO:0000256" key="2">
    <source>
        <dbReference type="SAM" id="MobiDB-lite"/>
    </source>
</evidence>
<keyword evidence="3" id="KW-0472">Membrane</keyword>
<keyword evidence="1" id="KW-0863">Zinc-finger</keyword>